<name>A0A4R6RLP4_9HYPH</name>
<dbReference type="GO" id="GO:0106300">
    <property type="term" value="P:protein-DNA covalent cross-linking repair"/>
    <property type="evidence" value="ECO:0007669"/>
    <property type="project" value="InterPro"/>
</dbReference>
<evidence type="ECO:0000256" key="3">
    <source>
        <dbReference type="ARBA" id="ARBA00022763"/>
    </source>
</evidence>
<dbReference type="AlphaFoldDB" id="A0A4R6RLP4"/>
<proteinExistence type="inferred from homology"/>
<organism evidence="10 11">
    <name type="scientific">Oharaeibacter diazotrophicus</name>
    <dbReference type="NCBI Taxonomy" id="1920512"/>
    <lineage>
        <taxon>Bacteria</taxon>
        <taxon>Pseudomonadati</taxon>
        <taxon>Pseudomonadota</taxon>
        <taxon>Alphaproteobacteria</taxon>
        <taxon>Hyphomicrobiales</taxon>
        <taxon>Pleomorphomonadaceae</taxon>
        <taxon>Oharaeibacter</taxon>
    </lineage>
</organism>
<dbReference type="Gene3D" id="3.90.1680.10">
    <property type="entry name" value="SOS response associated peptidase-like"/>
    <property type="match status" value="1"/>
</dbReference>
<evidence type="ECO:0000256" key="2">
    <source>
        <dbReference type="ARBA" id="ARBA00022670"/>
    </source>
</evidence>
<keyword evidence="6" id="KW-0238">DNA-binding</keyword>
<accession>A0A4R6RLP4</accession>
<evidence type="ECO:0000256" key="9">
    <source>
        <dbReference type="SAM" id="MobiDB-lite"/>
    </source>
</evidence>
<dbReference type="PANTHER" id="PTHR13604:SF0">
    <property type="entry name" value="ABASIC SITE PROCESSING PROTEIN HMCES"/>
    <property type="match status" value="1"/>
</dbReference>
<reference evidence="10 11" key="1">
    <citation type="submission" date="2019-03" db="EMBL/GenBank/DDBJ databases">
        <title>Genomic Encyclopedia of Type Strains, Phase IV (KMG-IV): sequencing the most valuable type-strain genomes for metagenomic binning, comparative biology and taxonomic classification.</title>
        <authorList>
            <person name="Goeker M."/>
        </authorList>
    </citation>
    <scope>NUCLEOTIDE SEQUENCE [LARGE SCALE GENOMIC DNA]</scope>
    <source>
        <strain evidence="10 11">DSM 102969</strain>
    </source>
</reference>
<evidence type="ECO:0000313" key="10">
    <source>
        <dbReference type="EMBL" id="TDP87422.1"/>
    </source>
</evidence>
<keyword evidence="5" id="KW-0190">Covalent protein-DNA linkage</keyword>
<sequence length="244" mass="27023">MCGRYALTLPPDAVKRLFGYPETPNFPPRWNIAPTQPIPIVRGGRDGAHFLLVRWGLIPAWVKDPRDFTLLINARAETAAEKPAFRGAMKYRRCLVPASGFYEWRRDGKDKRPFLIRPRDGGAVAFAGLWETYLGADGAEIDTAAILTTAANRLMAPIHDRMPAVIPPSEFARWLDTDGSKPADVADLLRPAPDDLFEAVPISTRVNAVRNDDAAVQEPLSEPLRVDAPAAEERRERGGQGELF</sequence>
<dbReference type="RefSeq" id="WP_126535454.1">
    <property type="nucleotide sequence ID" value="NZ_BSPM01000008.1"/>
</dbReference>
<feature type="compositionally biased region" description="Basic and acidic residues" evidence="9">
    <location>
        <begin position="231"/>
        <end position="244"/>
    </location>
</feature>
<keyword evidence="3" id="KW-0227">DNA damage</keyword>
<evidence type="ECO:0000256" key="4">
    <source>
        <dbReference type="ARBA" id="ARBA00022801"/>
    </source>
</evidence>
<dbReference type="GO" id="GO:0008233">
    <property type="term" value="F:peptidase activity"/>
    <property type="evidence" value="ECO:0007669"/>
    <property type="project" value="UniProtKB-KW"/>
</dbReference>
<dbReference type="InterPro" id="IPR036590">
    <property type="entry name" value="SRAP-like"/>
</dbReference>
<dbReference type="InterPro" id="IPR003738">
    <property type="entry name" value="SRAP"/>
</dbReference>
<dbReference type="OrthoDB" id="9782620at2"/>
<dbReference type="GO" id="GO:0003697">
    <property type="term" value="F:single-stranded DNA binding"/>
    <property type="evidence" value="ECO:0007669"/>
    <property type="project" value="InterPro"/>
</dbReference>
<keyword evidence="11" id="KW-1185">Reference proteome</keyword>
<dbReference type="EMBL" id="SNXY01000006">
    <property type="protein sequence ID" value="TDP87422.1"/>
    <property type="molecule type" value="Genomic_DNA"/>
</dbReference>
<evidence type="ECO:0000313" key="11">
    <source>
        <dbReference type="Proteomes" id="UP000294547"/>
    </source>
</evidence>
<dbReference type="GO" id="GO:0016829">
    <property type="term" value="F:lyase activity"/>
    <property type="evidence" value="ECO:0007669"/>
    <property type="project" value="UniProtKB-KW"/>
</dbReference>
<evidence type="ECO:0000256" key="6">
    <source>
        <dbReference type="ARBA" id="ARBA00023125"/>
    </source>
</evidence>
<evidence type="ECO:0000256" key="1">
    <source>
        <dbReference type="ARBA" id="ARBA00008136"/>
    </source>
</evidence>
<comment type="similarity">
    <text evidence="1 8">Belongs to the SOS response-associated peptidase family.</text>
</comment>
<dbReference type="PANTHER" id="PTHR13604">
    <property type="entry name" value="DC12-RELATED"/>
    <property type="match status" value="1"/>
</dbReference>
<evidence type="ECO:0000256" key="7">
    <source>
        <dbReference type="ARBA" id="ARBA00023239"/>
    </source>
</evidence>
<keyword evidence="2 8" id="KW-0645">Protease</keyword>
<evidence type="ECO:0000256" key="5">
    <source>
        <dbReference type="ARBA" id="ARBA00023124"/>
    </source>
</evidence>
<dbReference type="SUPFAM" id="SSF143081">
    <property type="entry name" value="BB1717-like"/>
    <property type="match status" value="1"/>
</dbReference>
<comment type="caution">
    <text evidence="10">The sequence shown here is derived from an EMBL/GenBank/DDBJ whole genome shotgun (WGS) entry which is preliminary data.</text>
</comment>
<dbReference type="Proteomes" id="UP000294547">
    <property type="component" value="Unassembled WGS sequence"/>
</dbReference>
<dbReference type="GO" id="GO:0006508">
    <property type="term" value="P:proteolysis"/>
    <property type="evidence" value="ECO:0007669"/>
    <property type="project" value="UniProtKB-KW"/>
</dbReference>
<dbReference type="Pfam" id="PF02586">
    <property type="entry name" value="SRAP"/>
    <property type="match status" value="1"/>
</dbReference>
<keyword evidence="7" id="KW-0456">Lyase</keyword>
<feature type="region of interest" description="Disordered" evidence="9">
    <location>
        <begin position="212"/>
        <end position="244"/>
    </location>
</feature>
<dbReference type="EC" id="3.4.-.-" evidence="8"/>
<evidence type="ECO:0000256" key="8">
    <source>
        <dbReference type="RuleBase" id="RU364100"/>
    </source>
</evidence>
<protein>
    <recommendedName>
        <fullName evidence="8">Abasic site processing protein</fullName>
        <ecNumber evidence="8">3.4.-.-</ecNumber>
    </recommendedName>
</protein>
<keyword evidence="4 8" id="KW-0378">Hydrolase</keyword>
<gene>
    <name evidence="10" type="ORF">EDD54_1317</name>
</gene>